<evidence type="ECO:0000313" key="2">
    <source>
        <dbReference type="EMBL" id="NIJ59093.1"/>
    </source>
</evidence>
<comment type="caution">
    <text evidence="2">The sequence shown here is derived from an EMBL/GenBank/DDBJ whole genome shotgun (WGS) entry which is preliminary data.</text>
</comment>
<dbReference type="SUPFAM" id="SSF54909">
    <property type="entry name" value="Dimeric alpha+beta barrel"/>
    <property type="match status" value="1"/>
</dbReference>
<keyword evidence="3" id="KW-1185">Reference proteome</keyword>
<evidence type="ECO:0000313" key="3">
    <source>
        <dbReference type="Proteomes" id="UP001429580"/>
    </source>
</evidence>
<dbReference type="RefSeq" id="WP_166954128.1">
    <property type="nucleotide sequence ID" value="NZ_JAASQI010000007.1"/>
</dbReference>
<dbReference type="Proteomes" id="UP001429580">
    <property type="component" value="Unassembled WGS sequence"/>
</dbReference>
<organism evidence="2 3">
    <name type="scientific">Pseudochelatococcus lubricantis</name>
    <dbReference type="NCBI Taxonomy" id="1538102"/>
    <lineage>
        <taxon>Bacteria</taxon>
        <taxon>Pseudomonadati</taxon>
        <taxon>Pseudomonadota</taxon>
        <taxon>Alphaproteobacteria</taxon>
        <taxon>Hyphomicrobiales</taxon>
        <taxon>Chelatococcaceae</taxon>
        <taxon>Pseudochelatococcus</taxon>
    </lineage>
</organism>
<name>A0ABX0V1T1_9HYPH</name>
<evidence type="ECO:0000256" key="1">
    <source>
        <dbReference type="SAM" id="MobiDB-lite"/>
    </source>
</evidence>
<dbReference type="EMBL" id="JAASQI010000007">
    <property type="protein sequence ID" value="NIJ59093.1"/>
    <property type="molecule type" value="Genomic_DNA"/>
</dbReference>
<gene>
    <name evidence="2" type="ORF">FHS82_002948</name>
</gene>
<evidence type="ECO:0008006" key="4">
    <source>
        <dbReference type="Google" id="ProtNLM"/>
    </source>
</evidence>
<sequence>MIVETTNYHAQEEKVEAVLAQRRAACAIRRELGLDPGVIHVRLEGDGPVVRWQCAFASREAYDDDMRVRGGSPAFRSAREAMHRLIERFERTLYLVDGEQDGPETQAGRAAAPGRSLP</sequence>
<feature type="region of interest" description="Disordered" evidence="1">
    <location>
        <begin position="97"/>
        <end position="118"/>
    </location>
</feature>
<dbReference type="InterPro" id="IPR011008">
    <property type="entry name" value="Dimeric_a/b-barrel"/>
</dbReference>
<protein>
    <recommendedName>
        <fullName evidence="4">Antibiotic biosynthesis monooxygenase</fullName>
    </recommendedName>
</protein>
<proteinExistence type="predicted"/>
<accession>A0ABX0V1T1</accession>
<reference evidence="2 3" key="1">
    <citation type="submission" date="2020-03" db="EMBL/GenBank/DDBJ databases">
        <title>Genomic Encyclopedia of Type Strains, Phase IV (KMG-IV): sequencing the most valuable type-strain genomes for metagenomic binning, comparative biology and taxonomic classification.</title>
        <authorList>
            <person name="Goeker M."/>
        </authorList>
    </citation>
    <scope>NUCLEOTIDE SEQUENCE [LARGE SCALE GENOMIC DNA]</scope>
    <source>
        <strain evidence="2 3">DSM 103870</strain>
    </source>
</reference>
<dbReference type="Gene3D" id="3.30.70.100">
    <property type="match status" value="1"/>
</dbReference>